<dbReference type="Pfam" id="PF00873">
    <property type="entry name" value="ACR_tran"/>
    <property type="match status" value="2"/>
</dbReference>
<dbReference type="Gene3D" id="3.30.70.1440">
    <property type="entry name" value="Multidrug efflux transporter AcrB pore domain"/>
    <property type="match status" value="1"/>
</dbReference>
<evidence type="ECO:0000313" key="3">
    <source>
        <dbReference type="EMBL" id="SFB82381.1"/>
    </source>
</evidence>
<keyword evidence="2" id="KW-0472">Membrane</keyword>
<accession>A0A1I1E5D7</accession>
<dbReference type="AlphaFoldDB" id="A0A1I1E5D7"/>
<feature type="transmembrane region" description="Helical" evidence="2">
    <location>
        <begin position="12"/>
        <end position="32"/>
    </location>
</feature>
<dbReference type="PRINTS" id="PR00702">
    <property type="entry name" value="ACRIFLAVINRP"/>
</dbReference>
<feature type="transmembrane region" description="Helical" evidence="2">
    <location>
        <begin position="444"/>
        <end position="464"/>
    </location>
</feature>
<dbReference type="SUPFAM" id="SSF82714">
    <property type="entry name" value="Multidrug efflux transporter AcrB TolC docking domain, DN and DC subdomains"/>
    <property type="match status" value="1"/>
</dbReference>
<feature type="transmembrane region" description="Helical" evidence="2">
    <location>
        <begin position="989"/>
        <end position="1014"/>
    </location>
</feature>
<name>A0A1I1E5D7_9GAMM</name>
<feature type="transmembrane region" description="Helical" evidence="2">
    <location>
        <begin position="949"/>
        <end position="969"/>
    </location>
</feature>
<evidence type="ECO:0000256" key="2">
    <source>
        <dbReference type="SAM" id="Phobius"/>
    </source>
</evidence>
<dbReference type="GO" id="GO:0042910">
    <property type="term" value="F:xenobiotic transmembrane transporter activity"/>
    <property type="evidence" value="ECO:0007669"/>
    <property type="project" value="TreeGrafter"/>
</dbReference>
<feature type="region of interest" description="Disordered" evidence="1">
    <location>
        <begin position="617"/>
        <end position="637"/>
    </location>
</feature>
<keyword evidence="2" id="KW-1133">Transmembrane helix</keyword>
<gene>
    <name evidence="3" type="ORF">SAMN02745724_00229</name>
</gene>
<dbReference type="Gene3D" id="1.20.1640.10">
    <property type="entry name" value="Multidrug efflux transporter AcrB transmembrane domain"/>
    <property type="match status" value="2"/>
</dbReference>
<feature type="transmembrane region" description="Helical" evidence="2">
    <location>
        <begin position="1064"/>
        <end position="1087"/>
    </location>
</feature>
<dbReference type="STRING" id="1123010.SAMN02745724_00229"/>
<dbReference type="Gene3D" id="3.30.70.1430">
    <property type="entry name" value="Multidrug efflux transporter AcrB pore domain"/>
    <property type="match status" value="2"/>
</dbReference>
<evidence type="ECO:0000256" key="1">
    <source>
        <dbReference type="SAM" id="MobiDB-lite"/>
    </source>
</evidence>
<dbReference type="SUPFAM" id="SSF82693">
    <property type="entry name" value="Multidrug efflux transporter AcrB pore domain, PN1, PN2, PC1 and PC2 subdomains"/>
    <property type="match status" value="2"/>
</dbReference>
<sequence length="1107" mass="119115">MKIVETAVKQPISVIVGVILSILAGILAFSQVPVQMTPTVDSVVVSVRTFWENASPEEIESDIVAEQEKVLSDVTGLISITSISQTSAAQIRLEFKTGTDISKAQAEVVQKLNEVPAYPSGVSEPTVEGVDPNSVDYISWVGFAATDPNFDNTTLYDFMERRLRPRLENIDGISKVGILGARERELQIRFDPTRLANYGISYSQLVSAIQLTNSNYSGGKLPDGKNDIRVRAMGRFSDVETVENTVIRRDSNGPVYLRDVAEVIETYKEMTDWVRARGVKMPFFNFQLANGANLIQAMTQLKAEIKTLSAPGGLLEQHAKKLGLEGTFEMVMVVDSSSYVKNSISLVQSNIFVGGLLAVITLLLFLRSIRTIGVIAIAIPISMVGSIVVLVALGRSINIVSLAGMAFAVGMVVDNAIVVIENIFRHLEMGKKPLKASVEGTQEVAGAVFASTLTTLVVFIPILTIQDSAGQLFRDISLAIMAAVMISFIVSVLVIPVAGAHLLRARNESKQVNINHPLLNKLSDKASAVPKQISNFVYNISGSTKKRLTIIASFATVTLIGIAILIPPMDYLPKGNRDLAFGFMVPPPGYNLQQVSEIGERMESQIRSSWEISGDRFAAETNQRGGPPSTEDNRPDVHLMDGSTIKAPKLDNYFLAAVGGNVIHGMSPMEPGKTVDAVDFLNQTLVGVNAPDVIGFAFQFPLFSTGGTTGSAIQIDLVGDDLSQITQSATALLFKLIGSYGPYATMPEPANFLLPTPELAIKPLDERLAELDMTRRDLGLAVQANGDGIILMNGFEIGGELKDIKIVSNAQQGNFPIDELLQTPLATPEGQVVDLQSLALLERSQSVDQIKHVARQRAITLQFTPPAGMPLEQAIASINSMVAELRSAGAISPIVEVNLAGSAGKLNDIKTALLGDGSLASTLGSSFFLAMLVVYLVMVVLFQNWKYPLVIMVTVPLATLGGFMGLAAVHWVSVMDRYTPIQNLDVLTLLGFVILAGVVVNNAILIVHQTLNILKQKNISPRQAIKESVESRVRPIMMSTLTSVGGMLPLVLMPGAGSELYRGLGAVVVGGLVVSTVFTLILVPIILSFMITDQDRKPDELSLGKAA</sequence>
<feature type="transmembrane region" description="Helical" evidence="2">
    <location>
        <begin position="399"/>
        <end position="424"/>
    </location>
</feature>
<dbReference type="SUPFAM" id="SSF82866">
    <property type="entry name" value="Multidrug efflux transporter AcrB transmembrane domain"/>
    <property type="match status" value="2"/>
</dbReference>
<dbReference type="EMBL" id="FOLO01000001">
    <property type="protein sequence ID" value="SFB82381.1"/>
    <property type="molecule type" value="Genomic_DNA"/>
</dbReference>
<feature type="transmembrane region" description="Helical" evidence="2">
    <location>
        <begin position="346"/>
        <end position="366"/>
    </location>
</feature>
<feature type="transmembrane region" description="Helical" evidence="2">
    <location>
        <begin position="548"/>
        <end position="566"/>
    </location>
</feature>
<reference evidence="3 4" key="1">
    <citation type="submission" date="2016-10" db="EMBL/GenBank/DDBJ databases">
        <authorList>
            <person name="de Groot N.N."/>
        </authorList>
    </citation>
    <scope>NUCLEOTIDE SEQUENCE [LARGE SCALE GENOMIC DNA]</scope>
    <source>
        <strain evidence="3 4">DSM 6059</strain>
    </source>
</reference>
<organism evidence="3 4">
    <name type="scientific">Pseudoalteromonas denitrificans DSM 6059</name>
    <dbReference type="NCBI Taxonomy" id="1123010"/>
    <lineage>
        <taxon>Bacteria</taxon>
        <taxon>Pseudomonadati</taxon>
        <taxon>Pseudomonadota</taxon>
        <taxon>Gammaproteobacteria</taxon>
        <taxon>Alteromonadales</taxon>
        <taxon>Pseudoalteromonadaceae</taxon>
        <taxon>Pseudoalteromonas</taxon>
    </lineage>
</organism>
<feature type="transmembrane region" description="Helical" evidence="2">
    <location>
        <begin position="923"/>
        <end position="942"/>
    </location>
</feature>
<dbReference type="GO" id="GO:0005886">
    <property type="term" value="C:plasma membrane"/>
    <property type="evidence" value="ECO:0007669"/>
    <property type="project" value="TreeGrafter"/>
</dbReference>
<evidence type="ECO:0000313" key="4">
    <source>
        <dbReference type="Proteomes" id="UP000198862"/>
    </source>
</evidence>
<dbReference type="RefSeq" id="WP_091978994.1">
    <property type="nucleotide sequence ID" value="NZ_FOLO01000001.1"/>
</dbReference>
<feature type="transmembrane region" description="Helical" evidence="2">
    <location>
        <begin position="373"/>
        <end position="393"/>
    </location>
</feature>
<dbReference type="InterPro" id="IPR001036">
    <property type="entry name" value="Acrflvin-R"/>
</dbReference>
<feature type="transmembrane region" description="Helical" evidence="2">
    <location>
        <begin position="1035"/>
        <end position="1052"/>
    </location>
</feature>
<dbReference type="OrthoDB" id="9757904at2"/>
<dbReference type="InterPro" id="IPR027463">
    <property type="entry name" value="AcrB_DN_DC_subdom"/>
</dbReference>
<keyword evidence="2" id="KW-0812">Transmembrane</keyword>
<protein>
    <submittedName>
        <fullName evidence="3">Hydrophobic/amphiphilic exporter-1, HAE1 family</fullName>
    </submittedName>
</protein>
<dbReference type="PANTHER" id="PTHR32063:SF0">
    <property type="entry name" value="SWARMING MOTILITY PROTEIN SWRC"/>
    <property type="match status" value="1"/>
</dbReference>
<proteinExistence type="predicted"/>
<keyword evidence="4" id="KW-1185">Reference proteome</keyword>
<dbReference type="PANTHER" id="PTHR32063">
    <property type="match status" value="1"/>
</dbReference>
<dbReference type="Gene3D" id="3.30.70.1320">
    <property type="entry name" value="Multidrug efflux transporter AcrB pore domain like"/>
    <property type="match status" value="1"/>
</dbReference>
<dbReference type="Gene3D" id="3.30.2090.10">
    <property type="entry name" value="Multidrug efflux transporter AcrB TolC docking domain, DN and DC subdomains"/>
    <property type="match status" value="2"/>
</dbReference>
<feature type="transmembrane region" description="Helical" evidence="2">
    <location>
        <begin position="476"/>
        <end position="503"/>
    </location>
</feature>
<dbReference type="Proteomes" id="UP000198862">
    <property type="component" value="Unassembled WGS sequence"/>
</dbReference>